<proteinExistence type="predicted"/>
<evidence type="ECO:0000313" key="2">
    <source>
        <dbReference type="Proteomes" id="UP001470230"/>
    </source>
</evidence>
<reference evidence="1 2" key="1">
    <citation type="submission" date="2024-04" db="EMBL/GenBank/DDBJ databases">
        <title>Tritrichomonas musculus Genome.</title>
        <authorList>
            <person name="Alves-Ferreira E."/>
            <person name="Grigg M."/>
            <person name="Lorenzi H."/>
            <person name="Galac M."/>
        </authorList>
    </citation>
    <scope>NUCLEOTIDE SEQUENCE [LARGE SCALE GENOMIC DNA]</scope>
    <source>
        <strain evidence="1 2">EAF2021</strain>
    </source>
</reference>
<comment type="caution">
    <text evidence="1">The sequence shown here is derived from an EMBL/GenBank/DDBJ whole genome shotgun (WGS) entry which is preliminary data.</text>
</comment>
<sequence length="983" mass="114418">MNDALFKEKMKDLISHSFDPDFRNYLEQQVIQNSSDFNHLQLCIKYFSDFDSEPLIYYFLCIFRIWISSDIEMSIELLSEIKNIFFSKLKASSSLLNAIQTSVQIQIFLKVYPSLIPSFWFDFISSNAPPEIKLNFLSEFSSLFLDNQLKKQQRTILLNQMRNDKSKLFLFQYLLQFIVNEKSEDSLIIMAKLLAFLDPFEKNSNDNEVINSICSSIIESIFPYILNDLSQMPQFIFEKQIESNDQDFSQLNQIISNHHQIFTHIGNGVTFLYRLISTNFSQHQIMGQIIPQFCEKINIIHQFSIGLINQLFDIQNSSKLSLLIELSNNLKIDLNNDIYSILTAVGNFISICTNKFANSDLLQSFYLPISLSLLRTPNDSVSSTVIDFLKKFSMDSQNISIEEYTEKVKNIFFALANRLTIFYLKNSIDTNEFFQSLVTAFKTVLPKVNPKTKIFEIYVQSILTSHDQIIASIIESSELKVFKNINPSLFELPVLSSMLKVLDIAKDKFINFSQIGSVLATCQSLLDIKPPINGQQFYSITYYMKYIRRVESTIDERHPIFQLVFDSLINFLIFEGNLNNFIDDSNEVEQISEKIKNKFISIANDYLTIQNFNTRISVSIDQILSLIRTKNDDIVLIVSNILSKVPDKETKFNFFSQCLSNLYSTSDNRVDSILRILSFIQNQSTFSEENDSELNLVQYFLQQLFDTAFKSEDIMVKYLTVIQKVLDDRGIELFIKCVNRLYNEVGSPCFSFEVVSLMCKNTNIYIQHEIQGDWKFETFSKVFDLLNIFQNFDVQDWKSQQSEEVREITNLLINFFSLAAHSCSFLGAEKNIQILNYLNGHVNILFELNSTDPLYNSFDYLYSLADFLTTNYDDSYSSVVSFLIERFLILTFSIFKSNNFLVIMKWKKVVEITFKFNQKLMQINQDATNNKLCEFFAQLPQSELMMQYQSAYIQLLCSETQVYEILDTVEQIFQFLHDECNPD</sequence>
<dbReference type="Proteomes" id="UP001470230">
    <property type="component" value="Unassembled WGS sequence"/>
</dbReference>
<dbReference type="EMBL" id="JAPFFF010000079">
    <property type="protein sequence ID" value="KAK8835613.1"/>
    <property type="molecule type" value="Genomic_DNA"/>
</dbReference>
<keyword evidence="2" id="KW-1185">Reference proteome</keyword>
<organism evidence="1 2">
    <name type="scientific">Tritrichomonas musculus</name>
    <dbReference type="NCBI Taxonomy" id="1915356"/>
    <lineage>
        <taxon>Eukaryota</taxon>
        <taxon>Metamonada</taxon>
        <taxon>Parabasalia</taxon>
        <taxon>Tritrichomonadida</taxon>
        <taxon>Tritrichomonadidae</taxon>
        <taxon>Tritrichomonas</taxon>
    </lineage>
</organism>
<gene>
    <name evidence="1" type="ORF">M9Y10_042502</name>
</gene>
<accession>A0ABR2GNU6</accession>
<evidence type="ECO:0000313" key="1">
    <source>
        <dbReference type="EMBL" id="KAK8835613.1"/>
    </source>
</evidence>
<evidence type="ECO:0008006" key="3">
    <source>
        <dbReference type="Google" id="ProtNLM"/>
    </source>
</evidence>
<protein>
    <recommendedName>
        <fullName evidence="3">Exportin(tRNA)</fullName>
    </recommendedName>
</protein>
<name>A0ABR2GNU6_9EUKA</name>